<evidence type="ECO:0000256" key="3">
    <source>
        <dbReference type="ARBA" id="ARBA00012924"/>
    </source>
</evidence>
<gene>
    <name evidence="9" type="ORF">QFZ49_005857</name>
</gene>
<evidence type="ECO:0000313" key="10">
    <source>
        <dbReference type="Proteomes" id="UP001223072"/>
    </source>
</evidence>
<evidence type="ECO:0000313" key="9">
    <source>
        <dbReference type="EMBL" id="MDQ0935885.1"/>
    </source>
</evidence>
<comment type="cofactor">
    <cofactor evidence="1">
        <name>pyridoxal 5'-phosphate</name>
        <dbReference type="ChEBI" id="CHEBI:597326"/>
    </cofactor>
</comment>
<dbReference type="EMBL" id="JAUSZS010000007">
    <property type="protein sequence ID" value="MDQ0935885.1"/>
    <property type="molecule type" value="Genomic_DNA"/>
</dbReference>
<comment type="pathway">
    <text evidence="2">Amino-acid biosynthesis; L-proline biosynthesis; L-glutamate 5-semialdehyde from L-ornithine: step 1/1.</text>
</comment>
<dbReference type="SUPFAM" id="SSF53383">
    <property type="entry name" value="PLP-dependent transferases"/>
    <property type="match status" value="1"/>
</dbReference>
<dbReference type="PANTHER" id="PTHR11986:SF18">
    <property type="entry name" value="ORNITHINE AMINOTRANSFERASE, MITOCHONDRIAL"/>
    <property type="match status" value="1"/>
</dbReference>
<dbReference type="RefSeq" id="WP_307629364.1">
    <property type="nucleotide sequence ID" value="NZ_JAUSZS010000007.1"/>
</dbReference>
<dbReference type="InterPro" id="IPR015421">
    <property type="entry name" value="PyrdxlP-dep_Trfase_major"/>
</dbReference>
<dbReference type="InterPro" id="IPR049704">
    <property type="entry name" value="Aminotrans_3_PPA_site"/>
</dbReference>
<dbReference type="Proteomes" id="UP001223072">
    <property type="component" value="Unassembled WGS sequence"/>
</dbReference>
<dbReference type="InterPro" id="IPR015424">
    <property type="entry name" value="PyrdxlP-dep_Trfase"/>
</dbReference>
<dbReference type="GO" id="GO:0004587">
    <property type="term" value="F:ornithine aminotransferase activity"/>
    <property type="evidence" value="ECO:0007669"/>
    <property type="project" value="UniProtKB-EC"/>
</dbReference>
<dbReference type="Pfam" id="PF00202">
    <property type="entry name" value="Aminotran_3"/>
    <property type="match status" value="1"/>
</dbReference>
<dbReference type="InterPro" id="IPR010164">
    <property type="entry name" value="Orn_aminotrans"/>
</dbReference>
<evidence type="ECO:0000256" key="6">
    <source>
        <dbReference type="ARBA" id="ARBA00022898"/>
    </source>
</evidence>
<keyword evidence="10" id="KW-1185">Reference proteome</keyword>
<dbReference type="InterPro" id="IPR005814">
    <property type="entry name" value="Aminotrans_3"/>
</dbReference>
<comment type="caution">
    <text evidence="9">The sequence shown here is derived from an EMBL/GenBank/DDBJ whole genome shotgun (WGS) entry which is preliminary data.</text>
</comment>
<name>A0ABU0RVA0_9ACTN</name>
<accession>A0ABU0RVA0</accession>
<reference evidence="9 10" key="1">
    <citation type="submission" date="2023-07" db="EMBL/GenBank/DDBJ databases">
        <title>Comparative genomics of wheat-associated soil bacteria to identify genetic determinants of phenazine resistance.</title>
        <authorList>
            <person name="Mouncey N."/>
        </authorList>
    </citation>
    <scope>NUCLEOTIDE SEQUENCE [LARGE SCALE GENOMIC DNA]</scope>
    <source>
        <strain evidence="9 10">W2I16</strain>
    </source>
</reference>
<dbReference type="InterPro" id="IPR050103">
    <property type="entry name" value="Class-III_PLP-dep_AT"/>
</dbReference>
<evidence type="ECO:0000256" key="7">
    <source>
        <dbReference type="ARBA" id="ARBA00030587"/>
    </source>
</evidence>
<dbReference type="PROSITE" id="PS00600">
    <property type="entry name" value="AA_TRANSFER_CLASS_3"/>
    <property type="match status" value="1"/>
</dbReference>
<dbReference type="InterPro" id="IPR015422">
    <property type="entry name" value="PyrdxlP-dep_Trfase_small"/>
</dbReference>
<sequence>MTAPTSTNTGAGTATRTSADLIRAEEPVLAHNYHPLPVVVARAEGAWVEDVEGRRYLDMLAGYSALNFGHRHPALIEAAHRQLDRLTLTSRAFHNDRLAQFATSLAELTGLDMVLPMNTGAEAVESAVKVARKWAYDVKGVPADRATIVVAADNFHGRTTTIVSFSTDETARAGFGPFTPGFRIVPYNDLAALEEAIDETTAAVLLEPIQGEAGVLIPDDGYLTGVRELTRRTGCLFVADEIQSGLGRTGRTLAVDHENVVPDMLLLGKALGGGIVPVSAVVARRDVLGVLRPGEHGSTFGGNPLAAAVGQAVVELLETGEFQRRAADLGAVLRDGLTGLVGKGVVGFRSRGLWAGVDVDPAIGTGREISERLMREGILVKDTHGSTIRLAPPLTVTGEELTTALGALEKVLTRGA</sequence>
<keyword evidence="6 8" id="KW-0663">Pyridoxal phosphate</keyword>
<dbReference type="PIRSF" id="PIRSF000521">
    <property type="entry name" value="Transaminase_4ab_Lys_Orn"/>
    <property type="match status" value="1"/>
</dbReference>
<dbReference type="PANTHER" id="PTHR11986">
    <property type="entry name" value="AMINOTRANSFERASE CLASS III"/>
    <property type="match status" value="1"/>
</dbReference>
<comment type="similarity">
    <text evidence="8">Belongs to the class-III pyridoxal-phosphate-dependent aminotransferase family.</text>
</comment>
<keyword evidence="4 9" id="KW-0032">Aminotransferase</keyword>
<dbReference type="EC" id="2.6.1.13" evidence="3"/>
<dbReference type="NCBIfam" id="TIGR01885">
    <property type="entry name" value="Orn_aminotrans"/>
    <property type="match status" value="1"/>
</dbReference>
<dbReference type="Gene3D" id="3.90.1150.10">
    <property type="entry name" value="Aspartate Aminotransferase, domain 1"/>
    <property type="match status" value="1"/>
</dbReference>
<dbReference type="CDD" id="cd00610">
    <property type="entry name" value="OAT_like"/>
    <property type="match status" value="1"/>
</dbReference>
<evidence type="ECO:0000256" key="5">
    <source>
        <dbReference type="ARBA" id="ARBA00022679"/>
    </source>
</evidence>
<dbReference type="Gene3D" id="3.40.640.10">
    <property type="entry name" value="Type I PLP-dependent aspartate aminotransferase-like (Major domain)"/>
    <property type="match status" value="1"/>
</dbReference>
<keyword evidence="5 9" id="KW-0808">Transferase</keyword>
<proteinExistence type="inferred from homology"/>
<evidence type="ECO:0000256" key="8">
    <source>
        <dbReference type="RuleBase" id="RU003560"/>
    </source>
</evidence>
<evidence type="ECO:0000256" key="2">
    <source>
        <dbReference type="ARBA" id="ARBA00004998"/>
    </source>
</evidence>
<evidence type="ECO:0000256" key="1">
    <source>
        <dbReference type="ARBA" id="ARBA00001933"/>
    </source>
</evidence>
<evidence type="ECO:0000256" key="4">
    <source>
        <dbReference type="ARBA" id="ARBA00022576"/>
    </source>
</evidence>
<organism evidence="9 10">
    <name type="scientific">Streptomyces turgidiscabies</name>
    <dbReference type="NCBI Taxonomy" id="85558"/>
    <lineage>
        <taxon>Bacteria</taxon>
        <taxon>Bacillati</taxon>
        <taxon>Actinomycetota</taxon>
        <taxon>Actinomycetes</taxon>
        <taxon>Kitasatosporales</taxon>
        <taxon>Streptomycetaceae</taxon>
        <taxon>Streptomyces</taxon>
    </lineage>
</organism>
<protein>
    <recommendedName>
        <fullName evidence="3">ornithine aminotransferase</fullName>
        <ecNumber evidence="3">2.6.1.13</ecNumber>
    </recommendedName>
    <alternativeName>
        <fullName evidence="7">Ornithine--oxo-acid aminotransferase</fullName>
    </alternativeName>
</protein>